<proteinExistence type="predicted"/>
<evidence type="ECO:0000313" key="2">
    <source>
        <dbReference type="Proteomes" id="UP001054837"/>
    </source>
</evidence>
<comment type="caution">
    <text evidence="1">The sequence shown here is derived from an EMBL/GenBank/DDBJ whole genome shotgun (WGS) entry which is preliminary data.</text>
</comment>
<organism evidence="1 2">
    <name type="scientific">Caerostris darwini</name>
    <dbReference type="NCBI Taxonomy" id="1538125"/>
    <lineage>
        <taxon>Eukaryota</taxon>
        <taxon>Metazoa</taxon>
        <taxon>Ecdysozoa</taxon>
        <taxon>Arthropoda</taxon>
        <taxon>Chelicerata</taxon>
        <taxon>Arachnida</taxon>
        <taxon>Araneae</taxon>
        <taxon>Araneomorphae</taxon>
        <taxon>Entelegynae</taxon>
        <taxon>Araneoidea</taxon>
        <taxon>Araneidae</taxon>
        <taxon>Caerostris</taxon>
    </lineage>
</organism>
<protein>
    <submittedName>
        <fullName evidence="1">Uncharacterized protein</fullName>
    </submittedName>
</protein>
<dbReference type="AlphaFoldDB" id="A0AAV4SXP0"/>
<sequence length="86" mass="9310">MSHHLATVCGKRVHLEIYHRQLCSLFAGEELVKHAMHPPLRDGLLCPGVELALDLAHISQCALNGCGNNYAFICLLDSTKVADGAT</sequence>
<dbReference type="Proteomes" id="UP001054837">
    <property type="component" value="Unassembled WGS sequence"/>
</dbReference>
<gene>
    <name evidence="1" type="ORF">CDAR_8161</name>
</gene>
<accession>A0AAV4SXP0</accession>
<reference evidence="1 2" key="1">
    <citation type="submission" date="2021-06" db="EMBL/GenBank/DDBJ databases">
        <title>Caerostris darwini draft genome.</title>
        <authorList>
            <person name="Kono N."/>
            <person name="Arakawa K."/>
        </authorList>
    </citation>
    <scope>NUCLEOTIDE SEQUENCE [LARGE SCALE GENOMIC DNA]</scope>
</reference>
<dbReference type="EMBL" id="BPLQ01008527">
    <property type="protein sequence ID" value="GIY37941.1"/>
    <property type="molecule type" value="Genomic_DNA"/>
</dbReference>
<evidence type="ECO:0000313" key="1">
    <source>
        <dbReference type="EMBL" id="GIY37941.1"/>
    </source>
</evidence>
<keyword evidence="2" id="KW-1185">Reference proteome</keyword>
<name>A0AAV4SXP0_9ARAC</name>